<dbReference type="NCBIfam" id="TIGR00611">
    <property type="entry name" value="recf"/>
    <property type="match status" value="1"/>
</dbReference>
<dbReference type="PANTHER" id="PTHR32182:SF0">
    <property type="entry name" value="DNA REPLICATION AND REPAIR PROTEIN RECF"/>
    <property type="match status" value="1"/>
</dbReference>
<dbReference type="GO" id="GO:0003697">
    <property type="term" value="F:single-stranded DNA binding"/>
    <property type="evidence" value="ECO:0007669"/>
    <property type="project" value="UniProtKB-UniRule"/>
</dbReference>
<keyword evidence="3 6" id="KW-0547">Nucleotide-binding</keyword>
<gene>
    <name evidence="6" type="primary">recF</name>
    <name evidence="8" type="ORF">OMES3154_00076</name>
</gene>
<accession>A0A6I8M5Y9</accession>
<dbReference type="HAMAP" id="MF_00365">
    <property type="entry name" value="RecF"/>
    <property type="match status" value="1"/>
</dbReference>
<dbReference type="InterPro" id="IPR003395">
    <property type="entry name" value="RecF/RecN/SMC_N"/>
</dbReference>
<name>A0A6I8M5Y9_9FUSO</name>
<comment type="function">
    <text evidence="6">The RecF protein is involved in DNA metabolism; it is required for DNA replication and normal SOS inducibility. RecF binds preferentially to single-stranded, linear DNA. It also seems to bind ATP.</text>
</comment>
<evidence type="ECO:0000256" key="4">
    <source>
        <dbReference type="ARBA" id="ARBA00022840"/>
    </source>
</evidence>
<keyword evidence="6" id="KW-0742">SOS response</keyword>
<dbReference type="GO" id="GO:0006260">
    <property type="term" value="P:DNA replication"/>
    <property type="evidence" value="ECO:0007669"/>
    <property type="project" value="UniProtKB-UniRule"/>
</dbReference>
<sequence>MYIEKILLSNFRNLENKEYEFSKNFNLIYGKNAQGKTSLIESVYFLASGKSFRTRKVIEQIKNKETEAIVFGIKDGEKYSIRLNKEKREFYKNGEKIQYKEYLGNILAISFSPEDVELIAGSPDVRRRVFNYEISQVDANYLKLLLDFQKILKIRNKLIKENNMNSEIFLVYTEKFIDLSVELMVIKYRYIKELSKIVNEIYQNLFLGEKSVEIVYNSFMAFIEDKNEMKKFFKNYLLQREEKERIYGYSISGPQKDDFSILLDNKLSKSYASTGEKKSILLAIKLAQGEYIKRKYNKKAIYLFDDISAYFDEFRKYSVLDYLNKENTQCFFTSTEKIDVKNAKYIILDRDI</sequence>
<dbReference type="Gene3D" id="3.40.50.300">
    <property type="entry name" value="P-loop containing nucleotide triphosphate hydrolases"/>
    <property type="match status" value="1"/>
</dbReference>
<dbReference type="GO" id="GO:0006302">
    <property type="term" value="P:double-strand break repair"/>
    <property type="evidence" value="ECO:0007669"/>
    <property type="project" value="TreeGrafter"/>
</dbReference>
<keyword evidence="2 6" id="KW-0235">DNA replication</keyword>
<proteinExistence type="inferred from homology"/>
<dbReference type="GO" id="GO:0005737">
    <property type="term" value="C:cytoplasm"/>
    <property type="evidence" value="ECO:0007669"/>
    <property type="project" value="UniProtKB-SubCell"/>
</dbReference>
<dbReference type="AlphaFoldDB" id="A0A6I8M5Y9"/>
<keyword evidence="9" id="KW-1185">Reference proteome</keyword>
<keyword evidence="1 6" id="KW-0963">Cytoplasm</keyword>
<protein>
    <recommendedName>
        <fullName evidence="6">DNA replication and repair protein RecF</fullName>
    </recommendedName>
</protein>
<evidence type="ECO:0000313" key="9">
    <source>
        <dbReference type="Proteomes" id="UP000419017"/>
    </source>
</evidence>
<dbReference type="Gene3D" id="1.20.1050.90">
    <property type="entry name" value="RecF/RecN/SMC, N-terminal domain"/>
    <property type="match status" value="1"/>
</dbReference>
<keyword evidence="6" id="KW-0234">DNA repair</keyword>
<dbReference type="RefSeq" id="WP_156682878.1">
    <property type="nucleotide sequence ID" value="NZ_CABWIB010000001.1"/>
</dbReference>
<feature type="domain" description="RecF/RecN/SMC N-terminal" evidence="7">
    <location>
        <begin position="2"/>
        <end position="344"/>
    </location>
</feature>
<comment type="similarity">
    <text evidence="6">Belongs to the RecF family.</text>
</comment>
<dbReference type="InterPro" id="IPR001238">
    <property type="entry name" value="DNA-binding_RecF"/>
</dbReference>
<dbReference type="InterPro" id="IPR027417">
    <property type="entry name" value="P-loop_NTPase"/>
</dbReference>
<evidence type="ECO:0000256" key="1">
    <source>
        <dbReference type="ARBA" id="ARBA00022490"/>
    </source>
</evidence>
<dbReference type="Proteomes" id="UP000419017">
    <property type="component" value="Unassembled WGS sequence"/>
</dbReference>
<keyword evidence="4 6" id="KW-0067">ATP-binding</keyword>
<evidence type="ECO:0000256" key="5">
    <source>
        <dbReference type="ARBA" id="ARBA00023125"/>
    </source>
</evidence>
<dbReference type="Pfam" id="PF02463">
    <property type="entry name" value="SMC_N"/>
    <property type="match status" value="1"/>
</dbReference>
<reference evidence="8 9" key="1">
    <citation type="submission" date="2019-10" db="EMBL/GenBank/DDBJ databases">
        <authorList>
            <person name="Blom J."/>
        </authorList>
    </citation>
    <scope>NUCLEOTIDE SEQUENCE [LARGE SCALE GENOMIC DNA]</scope>
    <source>
        <strain evidence="8 9">ES3154-GLU</strain>
    </source>
</reference>
<dbReference type="InterPro" id="IPR042174">
    <property type="entry name" value="RecF_2"/>
</dbReference>
<evidence type="ECO:0000259" key="7">
    <source>
        <dbReference type="Pfam" id="PF02463"/>
    </source>
</evidence>
<comment type="subcellular location">
    <subcellularLocation>
        <location evidence="6">Cytoplasm</location>
    </subcellularLocation>
</comment>
<evidence type="ECO:0000256" key="6">
    <source>
        <dbReference type="HAMAP-Rule" id="MF_00365"/>
    </source>
</evidence>
<dbReference type="SUPFAM" id="SSF52540">
    <property type="entry name" value="P-loop containing nucleoside triphosphate hydrolases"/>
    <property type="match status" value="1"/>
</dbReference>
<dbReference type="GO" id="GO:0005524">
    <property type="term" value="F:ATP binding"/>
    <property type="evidence" value="ECO:0007669"/>
    <property type="project" value="UniProtKB-UniRule"/>
</dbReference>
<evidence type="ECO:0000256" key="2">
    <source>
        <dbReference type="ARBA" id="ARBA00022705"/>
    </source>
</evidence>
<dbReference type="EMBL" id="CABWIB010000001">
    <property type="protein sequence ID" value="VWL84822.1"/>
    <property type="molecule type" value="Genomic_DNA"/>
</dbReference>
<keyword evidence="5 6" id="KW-0238">DNA-binding</keyword>
<organism evidence="8 9">
    <name type="scientific">Oceanivirga miroungae</name>
    <dbReference type="NCBI Taxonomy" id="1130046"/>
    <lineage>
        <taxon>Bacteria</taxon>
        <taxon>Fusobacteriati</taxon>
        <taxon>Fusobacteriota</taxon>
        <taxon>Fusobacteriia</taxon>
        <taxon>Fusobacteriales</taxon>
        <taxon>Leptotrichiaceae</taxon>
        <taxon>Oceanivirga</taxon>
    </lineage>
</organism>
<keyword evidence="6" id="KW-0227">DNA damage</keyword>
<dbReference type="GO" id="GO:0009432">
    <property type="term" value="P:SOS response"/>
    <property type="evidence" value="ECO:0007669"/>
    <property type="project" value="UniProtKB-UniRule"/>
</dbReference>
<feature type="binding site" evidence="6">
    <location>
        <begin position="30"/>
        <end position="37"/>
    </location>
    <ligand>
        <name>ATP</name>
        <dbReference type="ChEBI" id="CHEBI:30616"/>
    </ligand>
</feature>
<dbReference type="GO" id="GO:0000731">
    <property type="term" value="P:DNA synthesis involved in DNA repair"/>
    <property type="evidence" value="ECO:0007669"/>
    <property type="project" value="TreeGrafter"/>
</dbReference>
<evidence type="ECO:0000256" key="3">
    <source>
        <dbReference type="ARBA" id="ARBA00022741"/>
    </source>
</evidence>
<evidence type="ECO:0000313" key="8">
    <source>
        <dbReference type="EMBL" id="VWL84822.1"/>
    </source>
</evidence>
<dbReference type="PANTHER" id="PTHR32182">
    <property type="entry name" value="DNA REPLICATION AND REPAIR PROTEIN RECF"/>
    <property type="match status" value="1"/>
</dbReference>